<organism evidence="5 6">
    <name type="scientific">Nocardia mangyaensis</name>
    <dbReference type="NCBI Taxonomy" id="2213200"/>
    <lineage>
        <taxon>Bacteria</taxon>
        <taxon>Bacillati</taxon>
        <taxon>Actinomycetota</taxon>
        <taxon>Actinomycetes</taxon>
        <taxon>Mycobacteriales</taxon>
        <taxon>Nocardiaceae</taxon>
        <taxon>Nocardia</taxon>
    </lineage>
</organism>
<dbReference type="SUPFAM" id="SSF56801">
    <property type="entry name" value="Acetyl-CoA synthetase-like"/>
    <property type="match status" value="1"/>
</dbReference>
<keyword evidence="6" id="KW-1185">Reference proteome</keyword>
<dbReference type="GO" id="GO:0006631">
    <property type="term" value="P:fatty acid metabolic process"/>
    <property type="evidence" value="ECO:0007669"/>
    <property type="project" value="TreeGrafter"/>
</dbReference>
<dbReference type="AlphaFoldDB" id="A0A1J0VT03"/>
<dbReference type="Gene3D" id="3.30.300.30">
    <property type="match status" value="1"/>
</dbReference>
<name>A0A1J0VT03_9NOCA</name>
<dbReference type="InterPro" id="IPR000873">
    <property type="entry name" value="AMP-dep_synth/lig_dom"/>
</dbReference>
<protein>
    <submittedName>
        <fullName evidence="5">AMP-dependent synthetase</fullName>
    </submittedName>
</protein>
<evidence type="ECO:0000313" key="5">
    <source>
        <dbReference type="EMBL" id="APE35179.1"/>
    </source>
</evidence>
<evidence type="ECO:0000259" key="4">
    <source>
        <dbReference type="Pfam" id="PF13193"/>
    </source>
</evidence>
<evidence type="ECO:0000256" key="2">
    <source>
        <dbReference type="ARBA" id="ARBA00022598"/>
    </source>
</evidence>
<keyword evidence="2" id="KW-0436">Ligase</keyword>
<gene>
    <name evidence="5" type="ORF">BOX37_15865</name>
</gene>
<accession>A0A1J0VT03</accession>
<dbReference type="GO" id="GO:0031956">
    <property type="term" value="F:medium-chain fatty acid-CoA ligase activity"/>
    <property type="evidence" value="ECO:0007669"/>
    <property type="project" value="TreeGrafter"/>
</dbReference>
<sequence>MTPTTDQPPTITCGGRVRRQAEAHHRAGLLATALLGAGVERGERVAVMARNDIEFLEVCLAIASAGANPVPINTRWRAGEVAHVLADCAPRIVFAHTEFVPVVEDALSRAGLDAPVVEIAMPTETLVEAGLDPAGATPTGRHRLFEEWIATQHTPVGHLEGAVADSMGLIYTSGTTGTPKGVLRERMTPHQLLSIAGGIAQRMGLAPGGRMLVAGPMYHTSPNAVAVLALRMGTDITIMPRWDSERFLQLVAQHRIQQAKIVPTMLSRLLSLPEEVRHRYDISSLSHLIHSAAPCPPAIKRAAIDWFGEAVIEYFGSTETGTITWIGAREWLAHPGSVGRPVDGSAVAILDEEGTALPAGRTGRVYVRGADYWPAFGYLHREGAVTAHDDLIWVGDTGHLDADGFLFLTGRSSEIVIRGGVNISPAEIENAVMAIPAVEDVAVFGVPSGDDLGEALVAYVVPRPGFSLDADEVRARLTGELANYKVPSEIRIVDTVPRDDSGKIYKRELRDSHR</sequence>
<dbReference type="InterPro" id="IPR045851">
    <property type="entry name" value="AMP-bd_C_sf"/>
</dbReference>
<evidence type="ECO:0000259" key="3">
    <source>
        <dbReference type="Pfam" id="PF00501"/>
    </source>
</evidence>
<evidence type="ECO:0000313" key="6">
    <source>
        <dbReference type="Proteomes" id="UP000183810"/>
    </source>
</evidence>
<dbReference type="RefSeq" id="WP_071928366.1">
    <property type="nucleotide sequence ID" value="NZ_CP018082.1"/>
</dbReference>
<dbReference type="InterPro" id="IPR025110">
    <property type="entry name" value="AMP-bd_C"/>
</dbReference>
<dbReference type="Proteomes" id="UP000183810">
    <property type="component" value="Chromosome"/>
</dbReference>
<dbReference type="PANTHER" id="PTHR43201">
    <property type="entry name" value="ACYL-COA SYNTHETASE"/>
    <property type="match status" value="1"/>
</dbReference>
<dbReference type="EMBL" id="CP018082">
    <property type="protein sequence ID" value="APE35179.1"/>
    <property type="molecule type" value="Genomic_DNA"/>
</dbReference>
<evidence type="ECO:0000256" key="1">
    <source>
        <dbReference type="ARBA" id="ARBA00006432"/>
    </source>
</evidence>
<dbReference type="PANTHER" id="PTHR43201:SF5">
    <property type="entry name" value="MEDIUM-CHAIN ACYL-COA LIGASE ACSF2, MITOCHONDRIAL"/>
    <property type="match status" value="1"/>
</dbReference>
<dbReference type="InterPro" id="IPR020845">
    <property type="entry name" value="AMP-binding_CS"/>
</dbReference>
<comment type="similarity">
    <text evidence="1">Belongs to the ATP-dependent AMP-binding enzyme family.</text>
</comment>
<reference evidence="5" key="1">
    <citation type="submission" date="2016-11" db="EMBL/GenBank/DDBJ databases">
        <authorList>
            <person name="Jaros S."/>
            <person name="Januszkiewicz K."/>
            <person name="Wedrychowicz H."/>
        </authorList>
    </citation>
    <scope>NUCLEOTIDE SEQUENCE [LARGE SCALE GENOMIC DNA]</scope>
    <source>
        <strain evidence="5">Y48</strain>
    </source>
</reference>
<dbReference type="Pfam" id="PF00501">
    <property type="entry name" value="AMP-binding"/>
    <property type="match status" value="1"/>
</dbReference>
<dbReference type="KEGG" id="nsl:BOX37_15865"/>
<dbReference type="PROSITE" id="PS00455">
    <property type="entry name" value="AMP_BINDING"/>
    <property type="match status" value="1"/>
</dbReference>
<feature type="domain" description="AMP-binding enzyme C-terminal" evidence="4">
    <location>
        <begin position="427"/>
        <end position="503"/>
    </location>
</feature>
<proteinExistence type="inferred from homology"/>
<feature type="domain" description="AMP-dependent synthetase/ligase" evidence="3">
    <location>
        <begin position="21"/>
        <end position="370"/>
    </location>
</feature>
<dbReference type="InterPro" id="IPR042099">
    <property type="entry name" value="ANL_N_sf"/>
</dbReference>
<dbReference type="Pfam" id="PF13193">
    <property type="entry name" value="AMP-binding_C"/>
    <property type="match status" value="1"/>
</dbReference>
<dbReference type="OrthoDB" id="9803968at2"/>
<dbReference type="Gene3D" id="3.40.50.12780">
    <property type="entry name" value="N-terminal domain of ligase-like"/>
    <property type="match status" value="1"/>
</dbReference>